<evidence type="ECO:0000256" key="4">
    <source>
        <dbReference type="ARBA" id="ARBA00022989"/>
    </source>
</evidence>
<comment type="caution">
    <text evidence="6">Lacks conserved residue(s) required for the propagation of feature annotation.</text>
</comment>
<evidence type="ECO:0000256" key="6">
    <source>
        <dbReference type="RuleBase" id="RU365102"/>
    </source>
</evidence>
<keyword evidence="8" id="KW-1185">Reference proteome</keyword>
<dbReference type="PANTHER" id="PTHR12608">
    <property type="entry name" value="TRANSMEMBRANE PROTEIN HTP-1 RELATED"/>
    <property type="match status" value="1"/>
</dbReference>
<dbReference type="EMBL" id="JABRWJ010000001">
    <property type="protein sequence ID" value="NRF65618.1"/>
    <property type="molecule type" value="Genomic_DNA"/>
</dbReference>
<keyword evidence="4 6" id="KW-1133">Transmembrane helix</keyword>
<comment type="subcellular location">
    <subcellularLocation>
        <location evidence="1 6">Membrane</location>
        <topology evidence="1 6">Multi-pass membrane protein</topology>
    </subcellularLocation>
</comment>
<accession>A0ABX2E9Y1</accession>
<dbReference type="InterPro" id="IPR001727">
    <property type="entry name" value="GDT1-like"/>
</dbReference>
<proteinExistence type="inferred from homology"/>
<feature type="transmembrane region" description="Helical" evidence="6">
    <location>
        <begin position="68"/>
        <end position="86"/>
    </location>
</feature>
<keyword evidence="5 6" id="KW-0472">Membrane</keyword>
<evidence type="ECO:0000313" key="7">
    <source>
        <dbReference type="EMBL" id="NRF65618.1"/>
    </source>
</evidence>
<reference evidence="7 8" key="1">
    <citation type="submission" date="2020-05" db="EMBL/GenBank/DDBJ databases">
        <title>Aquincola sp. isolate from soil.</title>
        <authorList>
            <person name="Han J."/>
            <person name="Kim D.-U."/>
        </authorList>
    </citation>
    <scope>NUCLEOTIDE SEQUENCE [LARGE SCALE GENOMIC DNA]</scope>
    <source>
        <strain evidence="7 8">S2</strain>
    </source>
</reference>
<organism evidence="7 8">
    <name type="scientific">Pseudaquabacterium terrae</name>
    <dbReference type="NCBI Taxonomy" id="2732868"/>
    <lineage>
        <taxon>Bacteria</taxon>
        <taxon>Pseudomonadati</taxon>
        <taxon>Pseudomonadota</taxon>
        <taxon>Betaproteobacteria</taxon>
        <taxon>Burkholderiales</taxon>
        <taxon>Sphaerotilaceae</taxon>
        <taxon>Pseudaquabacterium</taxon>
    </lineage>
</organism>
<evidence type="ECO:0000313" key="8">
    <source>
        <dbReference type="Proteomes" id="UP000737171"/>
    </source>
</evidence>
<evidence type="ECO:0000256" key="2">
    <source>
        <dbReference type="ARBA" id="ARBA00009190"/>
    </source>
</evidence>
<protein>
    <recommendedName>
        <fullName evidence="6">GDT1 family protein</fullName>
    </recommendedName>
</protein>
<sequence>MEALLASFSLVALAEIGDKTQLLSFMLAARFKGRQAALILGILVATLANHAMAAWLGDGVAAHVGPQVMRWVLASAFLAFAGWALIPDKPGVQPSGSRHGPFVTSAVAFFIAEIGDKTQFATIALGAQYPSLGAVVLGTTLGMMVANVPAVLLGERLAHRVPLGAMRYVAAALFAGFGVLVLFGL</sequence>
<name>A0ABX2E9Y1_9BURK</name>
<comment type="caution">
    <text evidence="7">The sequence shown here is derived from an EMBL/GenBank/DDBJ whole genome shotgun (WGS) entry which is preliminary data.</text>
</comment>
<comment type="similarity">
    <text evidence="2 6">Belongs to the GDT1 family.</text>
</comment>
<keyword evidence="3 6" id="KW-0812">Transmembrane</keyword>
<evidence type="ECO:0000256" key="5">
    <source>
        <dbReference type="ARBA" id="ARBA00023136"/>
    </source>
</evidence>
<feature type="transmembrane region" description="Helical" evidence="6">
    <location>
        <begin position="38"/>
        <end position="56"/>
    </location>
</feature>
<dbReference type="RefSeq" id="WP_173119826.1">
    <property type="nucleotide sequence ID" value="NZ_JABRWJ010000001.1"/>
</dbReference>
<dbReference type="PANTHER" id="PTHR12608:SF1">
    <property type="entry name" value="TRANSMEMBRANE PROTEIN 165"/>
    <property type="match status" value="1"/>
</dbReference>
<gene>
    <name evidence="7" type="ORF">HLB44_01340</name>
</gene>
<feature type="transmembrane region" description="Helical" evidence="6">
    <location>
        <begin position="132"/>
        <end position="153"/>
    </location>
</feature>
<evidence type="ECO:0000256" key="1">
    <source>
        <dbReference type="ARBA" id="ARBA00004141"/>
    </source>
</evidence>
<evidence type="ECO:0000256" key="3">
    <source>
        <dbReference type="ARBA" id="ARBA00022692"/>
    </source>
</evidence>
<dbReference type="Pfam" id="PF01169">
    <property type="entry name" value="GDT1"/>
    <property type="match status" value="2"/>
</dbReference>
<feature type="transmembrane region" description="Helical" evidence="6">
    <location>
        <begin position="165"/>
        <end position="184"/>
    </location>
</feature>
<dbReference type="Proteomes" id="UP000737171">
    <property type="component" value="Unassembled WGS sequence"/>
</dbReference>